<dbReference type="SMART" id="SM00257">
    <property type="entry name" value="LysM"/>
    <property type="match status" value="1"/>
</dbReference>
<feature type="domain" description="LysM" evidence="2">
    <location>
        <begin position="399"/>
        <end position="443"/>
    </location>
</feature>
<dbReference type="Proteomes" id="UP000184603">
    <property type="component" value="Unassembled WGS sequence"/>
</dbReference>
<feature type="compositionally biased region" description="Polar residues" evidence="1">
    <location>
        <begin position="448"/>
        <end position="465"/>
    </location>
</feature>
<reference evidence="3 4" key="1">
    <citation type="submission" date="2016-12" db="EMBL/GenBank/DDBJ databases">
        <authorList>
            <person name="Song W.-J."/>
            <person name="Kurnit D.M."/>
        </authorList>
    </citation>
    <scope>NUCLEOTIDE SEQUENCE [LARGE SCALE GENOMIC DNA]</scope>
    <source>
        <strain evidence="3 4">DSM 18488</strain>
    </source>
</reference>
<dbReference type="SUPFAM" id="SSF54106">
    <property type="entry name" value="LysM domain"/>
    <property type="match status" value="1"/>
</dbReference>
<dbReference type="Gene3D" id="3.10.350.10">
    <property type="entry name" value="LysM domain"/>
    <property type="match status" value="1"/>
</dbReference>
<dbReference type="InterPro" id="IPR023346">
    <property type="entry name" value="Lysozyme-like_dom_sf"/>
</dbReference>
<dbReference type="CDD" id="cd00118">
    <property type="entry name" value="LysM"/>
    <property type="match status" value="1"/>
</dbReference>
<evidence type="ECO:0000313" key="3">
    <source>
        <dbReference type="EMBL" id="SHO44640.1"/>
    </source>
</evidence>
<dbReference type="InterPro" id="IPR008258">
    <property type="entry name" value="Transglycosylase_SLT_dom_1"/>
</dbReference>
<proteinExistence type="predicted"/>
<dbReference type="Pfam" id="PF01464">
    <property type="entry name" value="SLT"/>
    <property type="match status" value="1"/>
</dbReference>
<dbReference type="Gene3D" id="1.10.530.10">
    <property type="match status" value="1"/>
</dbReference>
<dbReference type="PROSITE" id="PS51782">
    <property type="entry name" value="LYSM"/>
    <property type="match status" value="1"/>
</dbReference>
<dbReference type="Pfam" id="PF01476">
    <property type="entry name" value="LysM"/>
    <property type="match status" value="1"/>
</dbReference>
<feature type="region of interest" description="Disordered" evidence="1">
    <location>
        <begin position="446"/>
        <end position="499"/>
    </location>
</feature>
<dbReference type="InterPro" id="IPR036779">
    <property type="entry name" value="LysM_dom_sf"/>
</dbReference>
<feature type="compositionally biased region" description="Low complexity" evidence="1">
    <location>
        <begin position="469"/>
        <end position="483"/>
    </location>
</feature>
<dbReference type="SUPFAM" id="SSF53955">
    <property type="entry name" value="Lysozyme-like"/>
    <property type="match status" value="1"/>
</dbReference>
<evidence type="ECO:0000256" key="1">
    <source>
        <dbReference type="SAM" id="MobiDB-lite"/>
    </source>
</evidence>
<dbReference type="PANTHER" id="PTHR33734:SF22">
    <property type="entry name" value="MEMBRANE-BOUND LYTIC MUREIN TRANSGLYCOSYLASE D"/>
    <property type="match status" value="1"/>
</dbReference>
<dbReference type="STRING" id="1121416.SAMN02745220_00822"/>
<sequence>MYPGFLFWHTQGIAARSLAPFLFFFFTLCGAVSVSAADLFPNYPAIRTNVAFWEKVYSTYSINSAIIHDRNDLSKVYEVVQLMDRELPAASRVNKAMVTITTEKYERILQNLAAGKAPSTPSEQRVARMFKGSGSRQRMALAAESIRSQIGQKERFYEGVVRSGRYMSGIRAIFKASGLPSELAYLPHVESSFNTEAYSKAGASGIWQFTLGTGKQYMRIDDAVDERSDPFIAAEAAARYLRDGYEKLGSWPLALTAYNYGTAGIVRAREAKGGYERIFLEYREGNFGFASQNFYAEFLAAMHVAKKLESSQQVRLERPVQFVEYTLPGHIHINEVRRHFRLSDNTIKQYNPALLPAVYSGKKLLPSGYPLRLPADKNIRSLVTNVPRSYFRSSQIRDKYHQVKPGETLTRIAARHGLSVKVLAAANGLPHNAKIRIGQKLRIPPLTSAKTSSVRSPTLAATQSKQVKKSPPGSTKGPPSGTPLVLSAETSKIERISAN</sequence>
<evidence type="ECO:0000313" key="4">
    <source>
        <dbReference type="Proteomes" id="UP000184603"/>
    </source>
</evidence>
<gene>
    <name evidence="3" type="ORF">SAMN02745220_00822</name>
</gene>
<protein>
    <submittedName>
        <fullName evidence="3">Membrane-bound lytic murein transglycosylase D</fullName>
    </submittedName>
</protein>
<dbReference type="CDD" id="cd16894">
    <property type="entry name" value="MltD-like"/>
    <property type="match status" value="1"/>
</dbReference>
<dbReference type="InterPro" id="IPR018392">
    <property type="entry name" value="LysM"/>
</dbReference>
<dbReference type="PANTHER" id="PTHR33734">
    <property type="entry name" value="LYSM DOMAIN-CONTAINING GPI-ANCHORED PROTEIN 2"/>
    <property type="match status" value="1"/>
</dbReference>
<dbReference type="EMBL" id="FRFE01000003">
    <property type="protein sequence ID" value="SHO44640.1"/>
    <property type="molecule type" value="Genomic_DNA"/>
</dbReference>
<organism evidence="3 4">
    <name type="scientific">Desulfopila aestuarii DSM 18488</name>
    <dbReference type="NCBI Taxonomy" id="1121416"/>
    <lineage>
        <taxon>Bacteria</taxon>
        <taxon>Pseudomonadati</taxon>
        <taxon>Thermodesulfobacteriota</taxon>
        <taxon>Desulfobulbia</taxon>
        <taxon>Desulfobulbales</taxon>
        <taxon>Desulfocapsaceae</taxon>
        <taxon>Desulfopila</taxon>
    </lineage>
</organism>
<evidence type="ECO:0000259" key="2">
    <source>
        <dbReference type="PROSITE" id="PS51782"/>
    </source>
</evidence>
<dbReference type="GO" id="GO:0008932">
    <property type="term" value="F:lytic endotransglycosylase activity"/>
    <property type="evidence" value="ECO:0007669"/>
    <property type="project" value="TreeGrafter"/>
</dbReference>
<accession>A0A1M7XZK2</accession>
<dbReference type="AlphaFoldDB" id="A0A1M7XZK2"/>
<keyword evidence="4" id="KW-1185">Reference proteome</keyword>
<name>A0A1M7XZK2_9BACT</name>